<evidence type="ECO:0000256" key="3">
    <source>
        <dbReference type="ARBA" id="ARBA00022691"/>
    </source>
</evidence>
<feature type="domain" description="TRAM" evidence="6">
    <location>
        <begin position="1"/>
        <end position="61"/>
    </location>
</feature>
<dbReference type="Pfam" id="PF01938">
    <property type="entry name" value="TRAM"/>
    <property type="match status" value="1"/>
</dbReference>
<dbReference type="Pfam" id="PF05958">
    <property type="entry name" value="tRNA_U5-meth_tr"/>
    <property type="match status" value="2"/>
</dbReference>
<dbReference type="PANTHER" id="PTHR11061:SF30">
    <property type="entry name" value="TRNA (URACIL(54)-C(5))-METHYLTRANSFERASE"/>
    <property type="match status" value="1"/>
</dbReference>
<dbReference type="PROSITE" id="PS01230">
    <property type="entry name" value="TRMA_1"/>
    <property type="match status" value="1"/>
</dbReference>
<proteinExistence type="inferred from homology"/>
<comment type="caution">
    <text evidence="7">The sequence shown here is derived from an EMBL/GenBank/DDBJ whole genome shotgun (WGS) entry which is preliminary data.</text>
</comment>
<dbReference type="GO" id="GO:0070475">
    <property type="term" value="P:rRNA base methylation"/>
    <property type="evidence" value="ECO:0007669"/>
    <property type="project" value="TreeGrafter"/>
</dbReference>
<evidence type="ECO:0000256" key="4">
    <source>
        <dbReference type="PROSITE-ProRule" id="PRU01024"/>
    </source>
</evidence>
<feature type="binding site" evidence="4">
    <location>
        <position position="284"/>
    </location>
    <ligand>
        <name>S-adenosyl-L-methionine</name>
        <dbReference type="ChEBI" id="CHEBI:59789"/>
    </ligand>
</feature>
<keyword evidence="3 4" id="KW-0949">S-adenosyl-L-methionine</keyword>
<dbReference type="FunFam" id="2.40.50.1070:FF:000003">
    <property type="entry name" value="23S rRNA (Uracil-5-)-methyltransferase RumA"/>
    <property type="match status" value="1"/>
</dbReference>
<accession>A0A2T2WYA4</accession>
<comment type="similarity">
    <text evidence="4">Belongs to the class I-like SAM-binding methyltransferase superfamily. RNA M5U methyltransferase family.</text>
</comment>
<feature type="binding site" evidence="4">
    <location>
        <position position="379"/>
    </location>
    <ligand>
        <name>S-adenosyl-L-methionine</name>
        <dbReference type="ChEBI" id="CHEBI:59789"/>
    </ligand>
</feature>
<evidence type="ECO:0000256" key="2">
    <source>
        <dbReference type="ARBA" id="ARBA00022679"/>
    </source>
</evidence>
<dbReference type="Gene3D" id="2.40.50.140">
    <property type="entry name" value="Nucleic acid-binding proteins"/>
    <property type="match status" value="1"/>
</dbReference>
<dbReference type="Gene3D" id="3.40.50.150">
    <property type="entry name" value="Vaccinia Virus protein VP39"/>
    <property type="match status" value="1"/>
</dbReference>
<organism evidence="7 8">
    <name type="scientific">Sulfobacillus benefaciens</name>
    <dbReference type="NCBI Taxonomy" id="453960"/>
    <lineage>
        <taxon>Bacteria</taxon>
        <taxon>Bacillati</taxon>
        <taxon>Bacillota</taxon>
        <taxon>Clostridia</taxon>
        <taxon>Eubacteriales</taxon>
        <taxon>Clostridiales Family XVII. Incertae Sedis</taxon>
        <taxon>Sulfobacillus</taxon>
    </lineage>
</organism>
<dbReference type="InterPro" id="IPR030390">
    <property type="entry name" value="MeTrfase_TrmA_AS"/>
</dbReference>
<keyword evidence="1 4" id="KW-0489">Methyltransferase</keyword>
<protein>
    <submittedName>
        <fullName evidence="7">23S rRNA (Uracil(1939)-C(5))-methyltransferase RlmD</fullName>
    </submittedName>
</protein>
<feature type="active site" description="Nucleophile" evidence="4">
    <location>
        <position position="406"/>
    </location>
</feature>
<feature type="active site" evidence="5">
    <location>
        <position position="406"/>
    </location>
</feature>
<dbReference type="EMBL" id="PXYT01000028">
    <property type="protein sequence ID" value="PSR27219.1"/>
    <property type="molecule type" value="Genomic_DNA"/>
</dbReference>
<evidence type="ECO:0000256" key="1">
    <source>
        <dbReference type="ARBA" id="ARBA00022603"/>
    </source>
</evidence>
<reference evidence="7 8" key="1">
    <citation type="journal article" date="2014" name="BMC Genomics">
        <title>Comparison of environmental and isolate Sulfobacillus genomes reveals diverse carbon, sulfur, nitrogen, and hydrogen metabolisms.</title>
        <authorList>
            <person name="Justice N.B."/>
            <person name="Norman A."/>
            <person name="Brown C.T."/>
            <person name="Singh A."/>
            <person name="Thomas B.C."/>
            <person name="Banfield J.F."/>
        </authorList>
    </citation>
    <scope>NUCLEOTIDE SEQUENCE [LARGE SCALE GENOMIC DNA]</scope>
    <source>
        <strain evidence="7">AMDSBA1</strain>
    </source>
</reference>
<dbReference type="PANTHER" id="PTHR11061">
    <property type="entry name" value="RNA M5U METHYLTRANSFERASE"/>
    <property type="match status" value="1"/>
</dbReference>
<dbReference type="FunFam" id="2.40.50.140:FF:000097">
    <property type="entry name" value="23S rRNA (uracil(1939)-C(5))-methyltransferase RlmD"/>
    <property type="match status" value="1"/>
</dbReference>
<dbReference type="PROSITE" id="PS51687">
    <property type="entry name" value="SAM_MT_RNA_M5U"/>
    <property type="match status" value="1"/>
</dbReference>
<evidence type="ECO:0000313" key="8">
    <source>
        <dbReference type="Proteomes" id="UP000242699"/>
    </source>
</evidence>
<evidence type="ECO:0000259" key="6">
    <source>
        <dbReference type="PROSITE" id="PS50926"/>
    </source>
</evidence>
<dbReference type="Proteomes" id="UP000242699">
    <property type="component" value="Unassembled WGS sequence"/>
</dbReference>
<evidence type="ECO:0000313" key="7">
    <source>
        <dbReference type="EMBL" id="PSR27219.1"/>
    </source>
</evidence>
<name>A0A2T2WYA4_9FIRM</name>
<dbReference type="CDD" id="cd02440">
    <property type="entry name" value="AdoMet_MTases"/>
    <property type="match status" value="1"/>
</dbReference>
<dbReference type="SUPFAM" id="SSF50249">
    <property type="entry name" value="Nucleic acid-binding proteins"/>
    <property type="match status" value="1"/>
</dbReference>
<dbReference type="InterPro" id="IPR012340">
    <property type="entry name" value="NA-bd_OB-fold"/>
</dbReference>
<evidence type="ECO:0000256" key="5">
    <source>
        <dbReference type="PROSITE-ProRule" id="PRU10015"/>
    </source>
</evidence>
<gene>
    <name evidence="7" type="ORF">C7B43_12235</name>
</gene>
<feature type="binding site" evidence="4">
    <location>
        <position position="333"/>
    </location>
    <ligand>
        <name>S-adenosyl-L-methionine</name>
        <dbReference type="ChEBI" id="CHEBI:59789"/>
    </ligand>
</feature>
<dbReference type="Gene3D" id="2.40.50.1070">
    <property type="match status" value="1"/>
</dbReference>
<dbReference type="InterPro" id="IPR010280">
    <property type="entry name" value="U5_MeTrfase_fam"/>
</dbReference>
<dbReference type="InterPro" id="IPR002792">
    <property type="entry name" value="TRAM_dom"/>
</dbReference>
<keyword evidence="2 4" id="KW-0808">Transferase</keyword>
<dbReference type="NCBIfam" id="TIGR00479">
    <property type="entry name" value="rumA"/>
    <property type="match status" value="1"/>
</dbReference>
<dbReference type="InterPro" id="IPR029063">
    <property type="entry name" value="SAM-dependent_MTases_sf"/>
</dbReference>
<dbReference type="SUPFAM" id="SSF53335">
    <property type="entry name" value="S-adenosyl-L-methionine-dependent methyltransferases"/>
    <property type="match status" value="1"/>
</dbReference>
<dbReference type="AlphaFoldDB" id="A0A2T2WYA4"/>
<sequence length="452" mass="50663">MNQRDALAIEVKIERMGQNGQGVAYLPDGRIFFVDKTLPGETVQARIDEVKSRYARGTLEKVIVPSPERIDSACPDFEQCGGCAFQHWDYEAELRYKENRVRESLRRIGKFTNAPVHSIIGAPSMSHYRNKGQFPWGHQRNRPILGLYQSRSHQLVELTGCLIQDPSISQMLQDLPELVKHYGLSVYDEGTGQGTLRHTLFRTSKWSSDMLVLFVVTSKDPRLTQAAQDLLQHHPKIRGVGVNVNTSRTNRILGDKTELLAGSPIITDRILGMSFHVSFESFFQVNPEQVGTLYRTALGYLPEHAHSVWDLYAGVGTLASLISPFADSVYAIEANRQATRDATQNLALNRITNTHIISATVEDAVTQGLLPRPQVVVMDPPRKGVDTGVLNTLMQWAPHRIIYVSCNPDTLARDAEILHAEYDVKSITPIDMFPRTDHVESVSLFVRKDVAP</sequence>
<dbReference type="GO" id="GO:0070041">
    <property type="term" value="F:rRNA (uridine-C5-)-methyltransferase activity"/>
    <property type="evidence" value="ECO:0007669"/>
    <property type="project" value="TreeGrafter"/>
</dbReference>
<dbReference type="PROSITE" id="PS50926">
    <property type="entry name" value="TRAM"/>
    <property type="match status" value="1"/>
</dbReference>
<feature type="binding site" evidence="4">
    <location>
        <position position="312"/>
    </location>
    <ligand>
        <name>S-adenosyl-L-methionine</name>
        <dbReference type="ChEBI" id="CHEBI:59789"/>
    </ligand>
</feature>